<evidence type="ECO:0000256" key="3">
    <source>
        <dbReference type="ARBA" id="ARBA00022448"/>
    </source>
</evidence>
<dbReference type="EMBL" id="KV784357">
    <property type="protein sequence ID" value="OEU17719.1"/>
    <property type="molecule type" value="Genomic_DNA"/>
</dbReference>
<keyword evidence="13" id="KW-1185">Reference proteome</keyword>
<dbReference type="InterPro" id="IPR011992">
    <property type="entry name" value="EF-hand-dom_pair"/>
</dbReference>
<dbReference type="PROSITE" id="PS50222">
    <property type="entry name" value="EF_HAND_2"/>
    <property type="match status" value="2"/>
</dbReference>
<dbReference type="AlphaFoldDB" id="A0A1E7FHR9"/>
<keyword evidence="4" id="KW-1003">Cell membrane</keyword>
<sequence>MLPGPSSKNPRTSATSGCLPDSIDIERGGTPTNAEIQGRDSSRPIGFQNIDENQATAAALEDFLFTSLSPAEADDGNGNQNDGLGRQAASMSRMYSSGNIDSGEGLGSIFESSFDLTEDRLMKLFKIFDEDDSGTISYEELKVGLSQHGAELGSSQPLDDRSFLGLVQYLDADNSGEISFAEFSEGLRLLMLRSILKAASKSAKNKDIVLTEFFDYNSSGLKRSVLEGIGLVKSSRVLKVNSMSLMEFFLVQRNKEISVRWINITGRKASNIMKMMAVKYRLHPLALEDALNQTNQRSKADTYPGHYFIMIPVFYLKQAEKDTVTEVVDAQIKKTTKKASSSWRGCFDRKKLNIFADEEEVPKIGIHMTSIFITKPHGNTVITFNNEQCDDDCWKSVRNELKKSYSKLRQYDGQYLAYSLLDQSVDKIGPIIKTITAAIQKESKILQEKGYKKLDRIHQMKDELKSMSRRMKPFLKLLVHVIEDDSFSAGATVYLRDVFDNLEIYDEDVKILISLCESIDDEDEKFQARQMDTTLYTLTVISATFLPAQFLTGVWGMNFPFLSNPLAMTKTTYVGIPGTISQIEKEQRKLDICIVAIMLSFLAPLVCIIFIEHHRYKVIHKDGNTTASWLMAQRKDP</sequence>
<dbReference type="GO" id="GO:0015095">
    <property type="term" value="F:magnesium ion transmembrane transporter activity"/>
    <property type="evidence" value="ECO:0007669"/>
    <property type="project" value="TreeGrafter"/>
</dbReference>
<keyword evidence="7 10" id="KW-1133">Transmembrane helix</keyword>
<evidence type="ECO:0000313" key="12">
    <source>
        <dbReference type="EMBL" id="OEU17719.1"/>
    </source>
</evidence>
<feature type="domain" description="EF-hand" evidence="11">
    <location>
        <begin position="158"/>
        <end position="193"/>
    </location>
</feature>
<dbReference type="InParanoid" id="A0A1E7FHR9"/>
<dbReference type="Pfam" id="PF13499">
    <property type="entry name" value="EF-hand_7"/>
    <property type="match status" value="1"/>
</dbReference>
<evidence type="ECO:0000259" key="11">
    <source>
        <dbReference type="PROSITE" id="PS50222"/>
    </source>
</evidence>
<evidence type="ECO:0000256" key="9">
    <source>
        <dbReference type="SAM" id="MobiDB-lite"/>
    </source>
</evidence>
<dbReference type="CDD" id="cd00051">
    <property type="entry name" value="EFh"/>
    <property type="match status" value="1"/>
</dbReference>
<proteinExistence type="inferred from homology"/>
<dbReference type="OrthoDB" id="165352at2759"/>
<dbReference type="GO" id="GO:0005886">
    <property type="term" value="C:plasma membrane"/>
    <property type="evidence" value="ECO:0007669"/>
    <property type="project" value="UniProtKB-SubCell"/>
</dbReference>
<dbReference type="SMART" id="SM00054">
    <property type="entry name" value="EFh"/>
    <property type="match status" value="2"/>
</dbReference>
<keyword evidence="6" id="KW-0106">Calcium</keyword>
<accession>A0A1E7FHR9</accession>
<evidence type="ECO:0000256" key="8">
    <source>
        <dbReference type="ARBA" id="ARBA00023136"/>
    </source>
</evidence>
<dbReference type="PROSITE" id="PS00018">
    <property type="entry name" value="EF_HAND_1"/>
    <property type="match status" value="2"/>
</dbReference>
<evidence type="ECO:0000256" key="1">
    <source>
        <dbReference type="ARBA" id="ARBA00004651"/>
    </source>
</evidence>
<gene>
    <name evidence="12" type="ORF">FRACYDRAFT_238147</name>
</gene>
<dbReference type="Gene3D" id="1.20.58.340">
    <property type="entry name" value="Magnesium transport protein CorA, transmembrane region"/>
    <property type="match status" value="2"/>
</dbReference>
<dbReference type="Pfam" id="PF01544">
    <property type="entry name" value="CorA"/>
    <property type="match status" value="1"/>
</dbReference>
<dbReference type="InterPro" id="IPR002048">
    <property type="entry name" value="EF_hand_dom"/>
</dbReference>
<dbReference type="GO" id="GO:0015087">
    <property type="term" value="F:cobalt ion transmembrane transporter activity"/>
    <property type="evidence" value="ECO:0007669"/>
    <property type="project" value="TreeGrafter"/>
</dbReference>
<dbReference type="Proteomes" id="UP000095751">
    <property type="component" value="Unassembled WGS sequence"/>
</dbReference>
<dbReference type="PANTHER" id="PTHR46494:SF1">
    <property type="entry name" value="CORA FAMILY METAL ION TRANSPORTER (EUROFUNG)"/>
    <property type="match status" value="1"/>
</dbReference>
<dbReference type="GO" id="GO:0050897">
    <property type="term" value="F:cobalt ion binding"/>
    <property type="evidence" value="ECO:0007669"/>
    <property type="project" value="TreeGrafter"/>
</dbReference>
<dbReference type="InterPro" id="IPR045861">
    <property type="entry name" value="CorA_cytoplasmic_dom"/>
</dbReference>
<dbReference type="InterPro" id="IPR002523">
    <property type="entry name" value="MgTranspt_CorA/ZnTranspt_ZntB"/>
</dbReference>
<keyword evidence="5 10" id="KW-0812">Transmembrane</keyword>
<keyword evidence="3" id="KW-0813">Transport</keyword>
<comment type="similarity">
    <text evidence="2">Belongs to the CorA metal ion transporter (MIT) (TC 1.A.35) family.</text>
</comment>
<reference evidence="12 13" key="1">
    <citation type="submission" date="2016-09" db="EMBL/GenBank/DDBJ databases">
        <title>Extensive genetic diversity and differential bi-allelic expression allows diatom success in the polar Southern Ocean.</title>
        <authorList>
            <consortium name="DOE Joint Genome Institute"/>
            <person name="Mock T."/>
            <person name="Otillar R.P."/>
            <person name="Strauss J."/>
            <person name="Dupont C."/>
            <person name="Frickenhaus S."/>
            <person name="Maumus F."/>
            <person name="Mcmullan M."/>
            <person name="Sanges R."/>
            <person name="Schmutz J."/>
            <person name="Toseland A."/>
            <person name="Valas R."/>
            <person name="Veluchamy A."/>
            <person name="Ward B.J."/>
            <person name="Allen A."/>
            <person name="Barry K."/>
            <person name="Falciatore A."/>
            <person name="Ferrante M."/>
            <person name="Fortunato A.E."/>
            <person name="Gloeckner G."/>
            <person name="Gruber A."/>
            <person name="Hipkin R."/>
            <person name="Janech M."/>
            <person name="Kroth P."/>
            <person name="Leese F."/>
            <person name="Lindquist E."/>
            <person name="Lyon B.R."/>
            <person name="Martin J."/>
            <person name="Mayer C."/>
            <person name="Parker M."/>
            <person name="Quesneville H."/>
            <person name="Raymond J."/>
            <person name="Uhlig C."/>
            <person name="Valentin K.U."/>
            <person name="Worden A.Z."/>
            <person name="Armbrust E.V."/>
            <person name="Bowler C."/>
            <person name="Green B."/>
            <person name="Moulton V."/>
            <person name="Van Oosterhout C."/>
            <person name="Grigoriev I."/>
        </authorList>
    </citation>
    <scope>NUCLEOTIDE SEQUENCE [LARGE SCALE GENOMIC DNA]</scope>
    <source>
        <strain evidence="12 13">CCMP1102</strain>
    </source>
</reference>
<evidence type="ECO:0000256" key="7">
    <source>
        <dbReference type="ARBA" id="ARBA00022989"/>
    </source>
</evidence>
<dbReference type="InterPro" id="IPR045863">
    <property type="entry name" value="CorA_TM1_TM2"/>
</dbReference>
<comment type="subcellular location">
    <subcellularLocation>
        <location evidence="1">Cell membrane</location>
        <topology evidence="1">Multi-pass membrane protein</topology>
    </subcellularLocation>
</comment>
<feature type="compositionally biased region" description="Polar residues" evidence="9">
    <location>
        <begin position="1"/>
        <end position="16"/>
    </location>
</feature>
<organism evidence="12 13">
    <name type="scientific">Fragilariopsis cylindrus CCMP1102</name>
    <dbReference type="NCBI Taxonomy" id="635003"/>
    <lineage>
        <taxon>Eukaryota</taxon>
        <taxon>Sar</taxon>
        <taxon>Stramenopiles</taxon>
        <taxon>Ochrophyta</taxon>
        <taxon>Bacillariophyta</taxon>
        <taxon>Bacillariophyceae</taxon>
        <taxon>Bacillariophycidae</taxon>
        <taxon>Bacillariales</taxon>
        <taxon>Bacillariaceae</taxon>
        <taxon>Fragilariopsis</taxon>
    </lineage>
</organism>
<evidence type="ECO:0000256" key="5">
    <source>
        <dbReference type="ARBA" id="ARBA00022692"/>
    </source>
</evidence>
<dbReference type="InterPro" id="IPR018247">
    <property type="entry name" value="EF_Hand_1_Ca_BS"/>
</dbReference>
<dbReference type="PANTHER" id="PTHR46494">
    <property type="entry name" value="CORA FAMILY METAL ION TRANSPORTER (EUROFUNG)"/>
    <property type="match status" value="1"/>
</dbReference>
<dbReference type="Gene3D" id="3.30.460.20">
    <property type="entry name" value="CorA soluble domain-like"/>
    <property type="match status" value="1"/>
</dbReference>
<dbReference type="GO" id="GO:0000287">
    <property type="term" value="F:magnesium ion binding"/>
    <property type="evidence" value="ECO:0007669"/>
    <property type="project" value="TreeGrafter"/>
</dbReference>
<feature type="domain" description="EF-hand" evidence="11">
    <location>
        <begin position="116"/>
        <end position="151"/>
    </location>
</feature>
<dbReference type="SUPFAM" id="SSF47473">
    <property type="entry name" value="EF-hand"/>
    <property type="match status" value="1"/>
</dbReference>
<feature type="transmembrane region" description="Helical" evidence="10">
    <location>
        <begin position="594"/>
        <end position="611"/>
    </location>
</feature>
<dbReference type="Gene3D" id="1.10.238.10">
    <property type="entry name" value="EF-hand"/>
    <property type="match status" value="1"/>
</dbReference>
<dbReference type="GO" id="GO:0005509">
    <property type="term" value="F:calcium ion binding"/>
    <property type="evidence" value="ECO:0007669"/>
    <property type="project" value="InterPro"/>
</dbReference>
<evidence type="ECO:0000256" key="10">
    <source>
        <dbReference type="SAM" id="Phobius"/>
    </source>
</evidence>
<name>A0A1E7FHR9_9STRA</name>
<dbReference type="SUPFAM" id="SSF144083">
    <property type="entry name" value="Magnesium transport protein CorA, transmembrane region"/>
    <property type="match status" value="1"/>
</dbReference>
<dbReference type="SUPFAM" id="SSF143865">
    <property type="entry name" value="CorA soluble domain-like"/>
    <property type="match status" value="1"/>
</dbReference>
<evidence type="ECO:0000256" key="4">
    <source>
        <dbReference type="ARBA" id="ARBA00022475"/>
    </source>
</evidence>
<evidence type="ECO:0000256" key="6">
    <source>
        <dbReference type="ARBA" id="ARBA00022837"/>
    </source>
</evidence>
<protein>
    <recommendedName>
        <fullName evidence="11">EF-hand domain-containing protein</fullName>
    </recommendedName>
</protein>
<evidence type="ECO:0000313" key="13">
    <source>
        <dbReference type="Proteomes" id="UP000095751"/>
    </source>
</evidence>
<dbReference type="KEGG" id="fcy:FRACYDRAFT_238147"/>
<feature type="region of interest" description="Disordered" evidence="9">
    <location>
        <begin position="1"/>
        <end position="42"/>
    </location>
</feature>
<keyword evidence="8 10" id="KW-0472">Membrane</keyword>
<evidence type="ECO:0000256" key="2">
    <source>
        <dbReference type="ARBA" id="ARBA00009765"/>
    </source>
</evidence>